<comment type="caution">
    <text evidence="1">The sequence shown here is derived from an EMBL/GenBank/DDBJ whole genome shotgun (WGS) entry which is preliminary data.</text>
</comment>
<reference evidence="1 2" key="1">
    <citation type="submission" date="2024-01" db="EMBL/GenBank/DDBJ databases">
        <title>The genomes of 5 underutilized Papilionoideae crops provide insights into root nodulation and disease resistanc.</title>
        <authorList>
            <person name="Jiang F."/>
        </authorList>
    </citation>
    <scope>NUCLEOTIDE SEQUENCE [LARGE SCALE GENOMIC DNA]</scope>
    <source>
        <strain evidence="1">LVBAO_FW01</strain>
        <tissue evidence="1">Leaves</tissue>
    </source>
</reference>
<dbReference type="Proteomes" id="UP001367508">
    <property type="component" value="Unassembled WGS sequence"/>
</dbReference>
<accession>A0AAN9JKF2</accession>
<organism evidence="1 2">
    <name type="scientific">Canavalia gladiata</name>
    <name type="common">Sword bean</name>
    <name type="synonym">Dolichos gladiatus</name>
    <dbReference type="NCBI Taxonomy" id="3824"/>
    <lineage>
        <taxon>Eukaryota</taxon>
        <taxon>Viridiplantae</taxon>
        <taxon>Streptophyta</taxon>
        <taxon>Embryophyta</taxon>
        <taxon>Tracheophyta</taxon>
        <taxon>Spermatophyta</taxon>
        <taxon>Magnoliopsida</taxon>
        <taxon>eudicotyledons</taxon>
        <taxon>Gunneridae</taxon>
        <taxon>Pentapetalae</taxon>
        <taxon>rosids</taxon>
        <taxon>fabids</taxon>
        <taxon>Fabales</taxon>
        <taxon>Fabaceae</taxon>
        <taxon>Papilionoideae</taxon>
        <taxon>50 kb inversion clade</taxon>
        <taxon>NPAAA clade</taxon>
        <taxon>indigoferoid/millettioid clade</taxon>
        <taxon>Phaseoleae</taxon>
        <taxon>Canavalia</taxon>
    </lineage>
</organism>
<sequence>MGNLIERNQQRKEKRVNILMCIFERLSSARAEECPHEFVEVSTQLLIPNLASLIDRASKSSNHRLTARATDSGEESKIVGSDFDRRKPLELEQMWFARLLTDPSLG</sequence>
<protein>
    <submittedName>
        <fullName evidence="1">Uncharacterized protein</fullName>
    </submittedName>
</protein>
<keyword evidence="2" id="KW-1185">Reference proteome</keyword>
<dbReference type="AlphaFoldDB" id="A0AAN9JKF2"/>
<evidence type="ECO:0000313" key="2">
    <source>
        <dbReference type="Proteomes" id="UP001367508"/>
    </source>
</evidence>
<dbReference type="EMBL" id="JAYMYQ010000023">
    <property type="protein sequence ID" value="KAK7298929.1"/>
    <property type="molecule type" value="Genomic_DNA"/>
</dbReference>
<evidence type="ECO:0000313" key="1">
    <source>
        <dbReference type="EMBL" id="KAK7298929.1"/>
    </source>
</evidence>
<proteinExistence type="predicted"/>
<name>A0AAN9JKF2_CANGL</name>
<gene>
    <name evidence="1" type="ORF">VNO77_46251</name>
</gene>